<accession>A0A4R3UPG2</accession>
<organism evidence="1 2">
    <name type="scientific">Paracandidimonas soli</name>
    <dbReference type="NCBI Taxonomy" id="1917182"/>
    <lineage>
        <taxon>Bacteria</taxon>
        <taxon>Pseudomonadati</taxon>
        <taxon>Pseudomonadota</taxon>
        <taxon>Betaproteobacteria</taxon>
        <taxon>Burkholderiales</taxon>
        <taxon>Alcaligenaceae</taxon>
        <taxon>Paracandidimonas</taxon>
    </lineage>
</organism>
<evidence type="ECO:0000313" key="1">
    <source>
        <dbReference type="EMBL" id="TCU92621.1"/>
    </source>
</evidence>
<protein>
    <submittedName>
        <fullName evidence="1">Uncharacterized protein</fullName>
    </submittedName>
</protein>
<dbReference type="EMBL" id="SMBX01000014">
    <property type="protein sequence ID" value="TCU92621.1"/>
    <property type="molecule type" value="Genomic_DNA"/>
</dbReference>
<evidence type="ECO:0000313" key="2">
    <source>
        <dbReference type="Proteomes" id="UP000294692"/>
    </source>
</evidence>
<sequence length="333" mass="37000">MQIVLPGALPEQPQARELSKHLSSAAPTLARWLAGGRATMTPAPTADARCTPFEQWLLREQGFAPRGGQALASGLGPLWLKESTLPDAEDIWLAELTHIAPSRDGAVLIPAAQLSITDAHSAALLENAKLLFEGTGFIVHAHTTSRWRISPPAGFAPSFASPELVSITSVNDWWTQQEDTRPWRRLFNELQMSWFNHPVNDERAQQGLPPINGLWLFGGASRQQLSAPGAQEYAIYDALYEYTVKQDWGGWIATLGHLEQTVFAPAGQSTPERLVLTGRERIVEITPDRRWWRKFLPPGRSQGKKRPLGGQQAEGAAWGRFFKPSSDNWSSWW</sequence>
<proteinExistence type="predicted"/>
<dbReference type="RefSeq" id="WP_132478286.1">
    <property type="nucleotide sequence ID" value="NZ_JBHRVM010000001.1"/>
</dbReference>
<keyword evidence="2" id="KW-1185">Reference proteome</keyword>
<reference evidence="1 2" key="1">
    <citation type="submission" date="2019-03" db="EMBL/GenBank/DDBJ databases">
        <title>Genomic Encyclopedia of Type Strains, Phase IV (KMG-IV): sequencing the most valuable type-strain genomes for metagenomic binning, comparative biology and taxonomic classification.</title>
        <authorList>
            <person name="Goeker M."/>
        </authorList>
    </citation>
    <scope>NUCLEOTIDE SEQUENCE [LARGE SCALE GENOMIC DNA]</scope>
    <source>
        <strain evidence="1 2">DSM 100048</strain>
    </source>
</reference>
<dbReference type="OrthoDB" id="5295974at2"/>
<comment type="caution">
    <text evidence="1">The sequence shown here is derived from an EMBL/GenBank/DDBJ whole genome shotgun (WGS) entry which is preliminary data.</text>
</comment>
<gene>
    <name evidence="1" type="ORF">EV686_11459</name>
</gene>
<dbReference type="Proteomes" id="UP000294692">
    <property type="component" value="Unassembled WGS sequence"/>
</dbReference>
<name>A0A4R3UPG2_9BURK</name>
<dbReference type="AlphaFoldDB" id="A0A4R3UPG2"/>